<name>A0A645IW57_9ZZZZ</name>
<gene>
    <name evidence="1" type="ORF">SDC9_202331</name>
</gene>
<evidence type="ECO:0000313" key="1">
    <source>
        <dbReference type="EMBL" id="MPN54659.1"/>
    </source>
</evidence>
<sequence length="163" mass="18117">MRYGRRIFHQAAQGSLICAKPHPAAGFRVLQRRLHAGGSSSGHQNLFTLFGKAGPGRSFSADGRIERTGDLFSLQDFFDTAVAGDTLSVFFSGHDLAAEFTVHEKRPAAPDKIRTAAVQDFFGDFRAVDPVTRDDRYFDGPFHLSGQKSEPSLRHVHRYLRDP</sequence>
<dbReference type="EMBL" id="VSSQ01123105">
    <property type="protein sequence ID" value="MPN54659.1"/>
    <property type="molecule type" value="Genomic_DNA"/>
</dbReference>
<protein>
    <submittedName>
        <fullName evidence="1">Uncharacterized protein</fullName>
    </submittedName>
</protein>
<proteinExistence type="predicted"/>
<accession>A0A645IW57</accession>
<comment type="caution">
    <text evidence="1">The sequence shown here is derived from an EMBL/GenBank/DDBJ whole genome shotgun (WGS) entry which is preliminary data.</text>
</comment>
<dbReference type="AlphaFoldDB" id="A0A645IW57"/>
<organism evidence="1">
    <name type="scientific">bioreactor metagenome</name>
    <dbReference type="NCBI Taxonomy" id="1076179"/>
    <lineage>
        <taxon>unclassified sequences</taxon>
        <taxon>metagenomes</taxon>
        <taxon>ecological metagenomes</taxon>
    </lineage>
</organism>
<reference evidence="1" key="1">
    <citation type="submission" date="2019-08" db="EMBL/GenBank/DDBJ databases">
        <authorList>
            <person name="Kucharzyk K."/>
            <person name="Murdoch R.W."/>
            <person name="Higgins S."/>
            <person name="Loffler F."/>
        </authorList>
    </citation>
    <scope>NUCLEOTIDE SEQUENCE</scope>
</reference>